<proteinExistence type="predicted"/>
<dbReference type="STRING" id="1707952.A6A03_11780"/>
<protein>
    <recommendedName>
        <fullName evidence="3">ASCH domain-containing protein</fullName>
    </recommendedName>
</protein>
<dbReference type="RefSeq" id="WP_066785414.1">
    <property type="nucleotide sequence ID" value="NZ_LWQS01000042.1"/>
</dbReference>
<keyword evidence="2" id="KW-1185">Reference proteome</keyword>
<accession>A0A178MFX9</accession>
<comment type="caution">
    <text evidence="1">The sequence shown here is derived from an EMBL/GenBank/DDBJ whole genome shotgun (WGS) entry which is preliminary data.</text>
</comment>
<evidence type="ECO:0008006" key="3">
    <source>
        <dbReference type="Google" id="ProtNLM"/>
    </source>
</evidence>
<dbReference type="AlphaFoldDB" id="A0A178MFX9"/>
<reference evidence="1 2" key="1">
    <citation type="submission" date="2016-04" db="EMBL/GenBank/DDBJ databases">
        <title>Chloroflexus islandicus sp. nov., a thermophilic filamentous anoxygenic phototrophic bacterium from geyser Strokkur (Iceland).</title>
        <authorList>
            <person name="Gaisin V.A."/>
            <person name="Kalashnikov A.M."/>
            <person name="Sukhacheva M.V."/>
            <person name="Grouzdev D.S."/>
            <person name="Ivanov T.M."/>
            <person name="Kuznetsov B."/>
            <person name="Gorlenko V.M."/>
        </authorList>
    </citation>
    <scope>NUCLEOTIDE SEQUENCE [LARGE SCALE GENOMIC DNA]</scope>
    <source>
        <strain evidence="2">isl-2</strain>
    </source>
</reference>
<dbReference type="InterPro" id="IPR015947">
    <property type="entry name" value="PUA-like_sf"/>
</dbReference>
<dbReference type="Proteomes" id="UP000078287">
    <property type="component" value="Unassembled WGS sequence"/>
</dbReference>
<dbReference type="SUPFAM" id="SSF88697">
    <property type="entry name" value="PUA domain-like"/>
    <property type="match status" value="1"/>
</dbReference>
<sequence>MKTNIPPTVWQAMLSATIAHPAWHERLQAWREGRSAATLHLAILREPYLSRILAGCKRIESRFGRDRRAPFGQVKTGDLVLLKRAGGPLAGLALVTDAISRAITPTEMDELRAAYAAELAIDDPQFWTLHAQDRYVTLIWLAGIYPLPAIPFPRRDRRGWVVIG</sequence>
<gene>
    <name evidence="1" type="ORF">A6A03_11780</name>
</gene>
<dbReference type="EMBL" id="LWQS01000042">
    <property type="protein sequence ID" value="OAN46834.1"/>
    <property type="molecule type" value="Genomic_DNA"/>
</dbReference>
<organism evidence="1 2">
    <name type="scientific">Chloroflexus islandicus</name>
    <dbReference type="NCBI Taxonomy" id="1707952"/>
    <lineage>
        <taxon>Bacteria</taxon>
        <taxon>Bacillati</taxon>
        <taxon>Chloroflexota</taxon>
        <taxon>Chloroflexia</taxon>
        <taxon>Chloroflexales</taxon>
        <taxon>Chloroflexineae</taxon>
        <taxon>Chloroflexaceae</taxon>
        <taxon>Chloroflexus</taxon>
    </lineage>
</organism>
<dbReference type="OrthoDB" id="161793at2"/>
<evidence type="ECO:0000313" key="1">
    <source>
        <dbReference type="EMBL" id="OAN46834.1"/>
    </source>
</evidence>
<evidence type="ECO:0000313" key="2">
    <source>
        <dbReference type="Proteomes" id="UP000078287"/>
    </source>
</evidence>
<name>A0A178MFX9_9CHLR</name>